<keyword evidence="4" id="KW-1185">Reference proteome</keyword>
<reference evidence="4" key="1">
    <citation type="journal article" date="2017" name="Nat. Ecol. Evol.">
        <title>Genome expansion and lineage-specific genetic innovations in the forest pathogenic fungi Armillaria.</title>
        <authorList>
            <person name="Sipos G."/>
            <person name="Prasanna A.N."/>
            <person name="Walter M.C."/>
            <person name="O'Connor E."/>
            <person name="Balint B."/>
            <person name="Krizsan K."/>
            <person name="Kiss B."/>
            <person name="Hess J."/>
            <person name="Varga T."/>
            <person name="Slot J."/>
            <person name="Riley R."/>
            <person name="Boka B."/>
            <person name="Rigling D."/>
            <person name="Barry K."/>
            <person name="Lee J."/>
            <person name="Mihaltcheva S."/>
            <person name="LaButti K."/>
            <person name="Lipzen A."/>
            <person name="Waldron R."/>
            <person name="Moloney N.M."/>
            <person name="Sperisen C."/>
            <person name="Kredics L."/>
            <person name="Vagvoelgyi C."/>
            <person name="Patrignani A."/>
            <person name="Fitzpatrick D."/>
            <person name="Nagy I."/>
            <person name="Doyle S."/>
            <person name="Anderson J.B."/>
            <person name="Grigoriev I.V."/>
            <person name="Gueldener U."/>
            <person name="Muensterkoetter M."/>
            <person name="Nagy L.G."/>
        </authorList>
    </citation>
    <scope>NUCLEOTIDE SEQUENCE [LARGE SCALE GENOMIC DNA]</scope>
    <source>
        <strain evidence="4">C18/9</strain>
    </source>
</reference>
<dbReference type="PANTHER" id="PTHR10039">
    <property type="entry name" value="AMELOGENIN"/>
    <property type="match status" value="1"/>
</dbReference>
<feature type="domain" description="Nephrocystin 3-like N-terminal" evidence="2">
    <location>
        <begin position="331"/>
        <end position="509"/>
    </location>
</feature>
<proteinExistence type="predicted"/>
<dbReference type="AlphaFoldDB" id="A0A284RSH2"/>
<dbReference type="PANTHER" id="PTHR10039:SF10">
    <property type="entry name" value="NACHT DOMAIN-CONTAINING PROTEIN"/>
    <property type="match status" value="1"/>
</dbReference>
<dbReference type="EMBL" id="FUEG01000014">
    <property type="protein sequence ID" value="SJL11655.1"/>
    <property type="molecule type" value="Genomic_DNA"/>
</dbReference>
<dbReference type="Pfam" id="PF24883">
    <property type="entry name" value="NPHP3_N"/>
    <property type="match status" value="1"/>
</dbReference>
<dbReference type="InterPro" id="IPR027417">
    <property type="entry name" value="P-loop_NTPase"/>
</dbReference>
<sequence>MPEDESSGYYFIKDVELKWILFRDVTRLRLLLSVGKIVYKEDTVKAETADLDSKTMWSPELSLDGLETSAMVDFKLYSPRRLLFPRCLGRAQIPVADMLNTDENHDPLLLFGGSSLATVGLKISSSTNSKDIAGILVKGTRKPKDPLGKIGPMLDCVVAVKKMIDILTESHPTAKLAWSIVSMGVDILKKQKDTNELVAKLYEIMISTYEEASRNEALRNMKRLAPVYEALFKQTISCAKFIEGYAKHTILGRVINSKLSDEVKRIKEGFQELNNDLHMKISTETLYTALNAEERDEINRNIEKLATASASPNRLGPKSACMAGTRVHAIDEIERWIEGRNGSTFWCRGMAGTGKSSLMATLHQRLAMQAGEPLRIEEEMGGDKRAAVKGSSLAAFIRYDRNRPSNTDRLIPTIAHALCCLNPEVRTAISRVIKHNHSVVDMSPSSAKEQFRLLLQQPLMSIRALEDGRSLVIIIDGLDECDTSKEMLAVLAEGFGPDLPFMRLILSSRPLGYIRDALREVPATAQLDLDPSSKDADQDIRFYTDARFRDIYKALPPDDSRQFRTQCEALNAVERLTIQTKGLFIWAVTVCNFIAEVPCEFRLRELLNTQKVAIDSLATLYRTALDAIVSETPHSADLKRYIHDVLAAIVAVGIPIHVLTLDKLAARQPGGPKPSYVLTRLGSVVQISEEKIIQPVHRSFFDFLQDKEKCGGDWYVDVKQERPAVINRLAEIWDNSS</sequence>
<name>A0A284RSH2_ARMOS</name>
<dbReference type="Proteomes" id="UP000219338">
    <property type="component" value="Unassembled WGS sequence"/>
</dbReference>
<keyword evidence="1" id="KW-0677">Repeat</keyword>
<dbReference type="OMA" id="IMCHASA"/>
<protein>
    <recommendedName>
        <fullName evidence="2">Nephrocystin 3-like N-terminal domain-containing protein</fullName>
    </recommendedName>
</protein>
<dbReference type="STRING" id="47428.A0A284RSH2"/>
<evidence type="ECO:0000313" key="3">
    <source>
        <dbReference type="EMBL" id="SJL11655.1"/>
    </source>
</evidence>
<gene>
    <name evidence="3" type="ORF">ARMOST_15061</name>
</gene>
<dbReference type="OrthoDB" id="2926278at2759"/>
<dbReference type="Gene3D" id="3.40.50.300">
    <property type="entry name" value="P-loop containing nucleotide triphosphate hydrolases"/>
    <property type="match status" value="1"/>
</dbReference>
<accession>A0A284RSH2</accession>
<evidence type="ECO:0000313" key="4">
    <source>
        <dbReference type="Proteomes" id="UP000219338"/>
    </source>
</evidence>
<organism evidence="3 4">
    <name type="scientific">Armillaria ostoyae</name>
    <name type="common">Armillaria root rot fungus</name>
    <dbReference type="NCBI Taxonomy" id="47428"/>
    <lineage>
        <taxon>Eukaryota</taxon>
        <taxon>Fungi</taxon>
        <taxon>Dikarya</taxon>
        <taxon>Basidiomycota</taxon>
        <taxon>Agaricomycotina</taxon>
        <taxon>Agaricomycetes</taxon>
        <taxon>Agaricomycetidae</taxon>
        <taxon>Agaricales</taxon>
        <taxon>Marasmiineae</taxon>
        <taxon>Physalacriaceae</taxon>
        <taxon>Armillaria</taxon>
    </lineage>
</organism>
<evidence type="ECO:0000259" key="2">
    <source>
        <dbReference type="Pfam" id="PF24883"/>
    </source>
</evidence>
<dbReference type="InterPro" id="IPR056884">
    <property type="entry name" value="NPHP3-like_N"/>
</dbReference>
<evidence type="ECO:0000256" key="1">
    <source>
        <dbReference type="ARBA" id="ARBA00022737"/>
    </source>
</evidence>
<dbReference type="SUPFAM" id="SSF52540">
    <property type="entry name" value="P-loop containing nucleoside triphosphate hydrolases"/>
    <property type="match status" value="1"/>
</dbReference>